<evidence type="ECO:0000313" key="5">
    <source>
        <dbReference type="Proteomes" id="UP000219522"/>
    </source>
</evidence>
<evidence type="ECO:0000313" key="4">
    <source>
        <dbReference type="EMBL" id="SOE88247.1"/>
    </source>
</evidence>
<dbReference type="GO" id="GO:0016020">
    <property type="term" value="C:membrane"/>
    <property type="evidence" value="ECO:0007669"/>
    <property type="project" value="InterPro"/>
</dbReference>
<dbReference type="EMBL" id="OCSU01000003">
    <property type="protein sequence ID" value="SOE88247.1"/>
    <property type="molecule type" value="Genomic_DNA"/>
</dbReference>
<evidence type="ECO:0000256" key="3">
    <source>
        <dbReference type="ARBA" id="ARBA00022729"/>
    </source>
</evidence>
<name>A0A7Z7IFG4_9BURK</name>
<keyword evidence="2" id="KW-0813">Transport</keyword>
<reference evidence="4 5" key="1">
    <citation type="submission" date="2017-09" db="EMBL/GenBank/DDBJ databases">
        <authorList>
            <person name="Varghese N."/>
            <person name="Submissions S."/>
        </authorList>
    </citation>
    <scope>NUCLEOTIDE SEQUENCE [LARGE SCALE GENOMIC DNA]</scope>
    <source>
        <strain evidence="4 5">OK806</strain>
    </source>
</reference>
<comment type="caution">
    <text evidence="4">The sequence shown here is derived from an EMBL/GenBank/DDBJ whole genome shotgun (WGS) entry which is preliminary data.</text>
</comment>
<dbReference type="PANTHER" id="PTHR34596">
    <property type="entry name" value="CHITOPORIN"/>
    <property type="match status" value="1"/>
</dbReference>
<keyword evidence="3" id="KW-0732">Signal</keyword>
<accession>A0A7Z7IFG4</accession>
<evidence type="ECO:0000256" key="1">
    <source>
        <dbReference type="ARBA" id="ARBA00009075"/>
    </source>
</evidence>
<proteinExistence type="inferred from homology"/>
<comment type="similarity">
    <text evidence="1">Belongs to the outer membrane porin (Opr) (TC 1.B.25) family.</text>
</comment>
<dbReference type="InterPro" id="IPR023614">
    <property type="entry name" value="Porin_dom_sf"/>
</dbReference>
<evidence type="ECO:0000256" key="2">
    <source>
        <dbReference type="ARBA" id="ARBA00022448"/>
    </source>
</evidence>
<dbReference type="PANTHER" id="PTHR34596:SF2">
    <property type="entry name" value="CHITOPORIN"/>
    <property type="match status" value="1"/>
</dbReference>
<gene>
    <name evidence="4" type="ORF">SAMN05446927_6847</name>
</gene>
<keyword evidence="5" id="KW-1185">Reference proteome</keyword>
<dbReference type="Proteomes" id="UP000219522">
    <property type="component" value="Unassembled WGS sequence"/>
</dbReference>
<protein>
    <submittedName>
        <fullName evidence="4">Outer membrane porin, OprD family</fullName>
    </submittedName>
</protein>
<dbReference type="GO" id="GO:0015288">
    <property type="term" value="F:porin activity"/>
    <property type="evidence" value="ECO:0007669"/>
    <property type="project" value="TreeGrafter"/>
</dbReference>
<sequence length="149" mass="16651">MQVGFQQIASNQFFDYVGQSAGDYLSNSLDVDYNAPHEKSLSLSYSLNFKDYGVPGLKMTMWTAYGWGADATDSANRYADPNSSLHDLYWKNGEPVHGTHYEFGVIPSYTVASGKLKDTSVKHHHGSKYYSDSTSDVCRRMVNVPVNVF</sequence>
<organism evidence="4 5">
    <name type="scientific">Caballeronia arationis</name>
    <dbReference type="NCBI Taxonomy" id="1777142"/>
    <lineage>
        <taxon>Bacteria</taxon>
        <taxon>Pseudomonadati</taxon>
        <taxon>Pseudomonadota</taxon>
        <taxon>Betaproteobacteria</taxon>
        <taxon>Burkholderiales</taxon>
        <taxon>Burkholderiaceae</taxon>
        <taxon>Caballeronia</taxon>
    </lineage>
</organism>
<dbReference type="AlphaFoldDB" id="A0A7Z7IFG4"/>
<dbReference type="Pfam" id="PF03573">
    <property type="entry name" value="OprD"/>
    <property type="match status" value="1"/>
</dbReference>
<dbReference type="Gene3D" id="2.40.160.10">
    <property type="entry name" value="Porin"/>
    <property type="match status" value="1"/>
</dbReference>
<dbReference type="InterPro" id="IPR005318">
    <property type="entry name" value="OM_porin_bac"/>
</dbReference>